<comment type="caution">
    <text evidence="15">The sequence shown here is derived from an EMBL/GenBank/DDBJ whole genome shotgun (WGS) entry which is preliminary data.</text>
</comment>
<dbReference type="NCBIfam" id="NF011494">
    <property type="entry name" value="PRK14902.1"/>
    <property type="match status" value="1"/>
</dbReference>
<accession>A0ABU5CHU5</accession>
<dbReference type="Gene3D" id="3.30.70.1170">
    <property type="entry name" value="Sun protein, domain 3"/>
    <property type="match status" value="1"/>
</dbReference>
<dbReference type="InterPro" id="IPR004573">
    <property type="entry name" value="rRNA_ssu_MeTfrase_B"/>
</dbReference>
<dbReference type="InterPro" id="IPR054728">
    <property type="entry name" value="RsmB-like_ferredoxin"/>
</dbReference>
<dbReference type="InterPro" id="IPR001678">
    <property type="entry name" value="MeTrfase_RsmB-F_NOP2_dom"/>
</dbReference>
<dbReference type="InterPro" id="IPR006027">
    <property type="entry name" value="NusB_RsmB_TIM44"/>
</dbReference>
<feature type="binding site" evidence="13">
    <location>
        <position position="285"/>
    </location>
    <ligand>
        <name>S-adenosyl-L-methionine</name>
        <dbReference type="ChEBI" id="CHEBI:59789"/>
    </ligand>
</feature>
<evidence type="ECO:0000313" key="16">
    <source>
        <dbReference type="Proteomes" id="UP001228376"/>
    </source>
</evidence>
<organism evidence="15 16">
    <name type="scientific">Tigheibacillus jepli</name>
    <dbReference type="NCBI Taxonomy" id="3035914"/>
    <lineage>
        <taxon>Bacteria</taxon>
        <taxon>Bacillati</taxon>
        <taxon>Bacillota</taxon>
        <taxon>Bacilli</taxon>
        <taxon>Bacillales</taxon>
        <taxon>Bacillaceae</taxon>
        <taxon>Tigheibacillus</taxon>
    </lineage>
</organism>
<evidence type="ECO:0000259" key="14">
    <source>
        <dbReference type="PROSITE" id="PS51686"/>
    </source>
</evidence>
<feature type="binding site" evidence="13">
    <location>
        <position position="312"/>
    </location>
    <ligand>
        <name>S-adenosyl-L-methionine</name>
        <dbReference type="ChEBI" id="CHEBI:59789"/>
    </ligand>
</feature>
<evidence type="ECO:0000256" key="1">
    <source>
        <dbReference type="ARBA" id="ARBA00002724"/>
    </source>
</evidence>
<comment type="similarity">
    <text evidence="13">Belongs to the class I-like SAM-binding methyltransferase superfamily. RsmB/NOP family.</text>
</comment>
<evidence type="ECO:0000256" key="11">
    <source>
        <dbReference type="ARBA" id="ARBA00031088"/>
    </source>
</evidence>
<name>A0ABU5CHU5_9BACI</name>
<dbReference type="RefSeq" id="WP_320384643.1">
    <property type="nucleotide sequence ID" value="NZ_JAROCA020000001.1"/>
</dbReference>
<dbReference type="InterPro" id="IPR049560">
    <property type="entry name" value="MeTrfase_RsmB-F_NOP2_cat"/>
</dbReference>
<dbReference type="PANTHER" id="PTHR22807:SF53">
    <property type="entry name" value="RIBOSOMAL RNA SMALL SUBUNIT METHYLTRANSFERASE B-RELATED"/>
    <property type="match status" value="1"/>
</dbReference>
<evidence type="ECO:0000256" key="7">
    <source>
        <dbReference type="ARBA" id="ARBA00022679"/>
    </source>
</evidence>
<comment type="caution">
    <text evidence="13">Lacks conserved residue(s) required for the propagation of feature annotation.</text>
</comment>
<keyword evidence="4" id="KW-0963">Cytoplasm</keyword>
<sequence length="315" mass="36095">MNDLEKYMLRKTILELLLKIDQGGYSHLLIDHEIKAKKFSEKDVALLTEIVYGTIQRKLTLDFYLEHFIHTKKKIQPWVWMLLRMSVYQMVYLDKVPDHAVIHEAVEISKQRGHKGVASFVNGVLRNVQRKGLPDISEIKDDAQRLSIETSHPLWLVENWIEMYGYETTKKICIANLQDKPVSIRIQPMRIEMEDALAKLKEEGYRVRRSRIADQGIVIEQGNILKSPLFKNGFVTIQDQSSMLAGIMLDPKPGMTVLDACSAPGGKATHLAELMENSGKIHAHDLHPNKIKEINKRAEQLQLTIIDAKQVDARN</sequence>
<dbReference type="Gene3D" id="3.40.50.150">
    <property type="entry name" value="Vaccinia Virus protein VP39"/>
    <property type="match status" value="1"/>
</dbReference>
<proteinExistence type="inferred from homology"/>
<comment type="subcellular location">
    <subcellularLocation>
        <location evidence="2">Cytoplasm</location>
    </subcellularLocation>
</comment>
<comment type="function">
    <text evidence="1">Specifically methylates the cytosine at position 967 (m5C967) of 16S rRNA.</text>
</comment>
<dbReference type="PANTHER" id="PTHR22807">
    <property type="entry name" value="NOP2 YEAST -RELATED NOL1/NOP2/FMU SUN DOMAIN-CONTAINING"/>
    <property type="match status" value="1"/>
</dbReference>
<keyword evidence="6 13" id="KW-0489">Methyltransferase</keyword>
<keyword evidence="7 13" id="KW-0808">Transferase</keyword>
<evidence type="ECO:0000313" key="15">
    <source>
        <dbReference type="EMBL" id="MDY0405928.1"/>
    </source>
</evidence>
<evidence type="ECO:0000256" key="10">
    <source>
        <dbReference type="ARBA" id="ARBA00030399"/>
    </source>
</evidence>
<dbReference type="SUPFAM" id="SSF53335">
    <property type="entry name" value="S-adenosyl-L-methionine-dependent methyltransferases"/>
    <property type="match status" value="1"/>
</dbReference>
<dbReference type="NCBIfam" id="TIGR00563">
    <property type="entry name" value="rsmB"/>
    <property type="match status" value="1"/>
</dbReference>
<reference evidence="15 16" key="1">
    <citation type="submission" date="2023-10" db="EMBL/GenBank/DDBJ databases">
        <title>179-bfca-hs.</title>
        <authorList>
            <person name="Miliotis G."/>
            <person name="Sengupta P."/>
            <person name="Hameed A."/>
            <person name="Chuvochina M."/>
            <person name="Mcdonagh F."/>
            <person name="Simpson A.C."/>
            <person name="Singh N.K."/>
            <person name="Rekha P.D."/>
            <person name="Raman K."/>
            <person name="Hugenholtz P."/>
            <person name="Venkateswaran K."/>
        </authorList>
    </citation>
    <scope>NUCLEOTIDE SEQUENCE [LARGE SCALE GENOMIC DNA]</scope>
    <source>
        <strain evidence="15 16">179-BFC-A-HS</strain>
    </source>
</reference>
<evidence type="ECO:0000256" key="5">
    <source>
        <dbReference type="ARBA" id="ARBA00022552"/>
    </source>
</evidence>
<dbReference type="Pfam" id="PF01189">
    <property type="entry name" value="Methyltr_RsmB-F"/>
    <property type="match status" value="1"/>
</dbReference>
<dbReference type="Pfam" id="PF22458">
    <property type="entry name" value="RsmF-B_ferredox"/>
    <property type="match status" value="1"/>
</dbReference>
<keyword evidence="16" id="KW-1185">Reference proteome</keyword>
<evidence type="ECO:0000256" key="9">
    <source>
        <dbReference type="ARBA" id="ARBA00022884"/>
    </source>
</evidence>
<dbReference type="Gene3D" id="1.10.940.10">
    <property type="entry name" value="NusB-like"/>
    <property type="match status" value="1"/>
</dbReference>
<dbReference type="SUPFAM" id="SSF48013">
    <property type="entry name" value="NusB-like"/>
    <property type="match status" value="1"/>
</dbReference>
<feature type="domain" description="SAM-dependent MTase RsmB/NOP-type" evidence="14">
    <location>
        <begin position="172"/>
        <end position="315"/>
    </location>
</feature>
<evidence type="ECO:0000256" key="8">
    <source>
        <dbReference type="ARBA" id="ARBA00022691"/>
    </source>
</evidence>
<dbReference type="GO" id="GO:0008168">
    <property type="term" value="F:methyltransferase activity"/>
    <property type="evidence" value="ECO:0007669"/>
    <property type="project" value="UniProtKB-KW"/>
</dbReference>
<evidence type="ECO:0000256" key="6">
    <source>
        <dbReference type="ARBA" id="ARBA00022603"/>
    </source>
</evidence>
<dbReference type="InterPro" id="IPR029063">
    <property type="entry name" value="SAM-dependent_MTases_sf"/>
</dbReference>
<protein>
    <recommendedName>
        <fullName evidence="3">16S rRNA (cytosine(967)-C(5))-methyltransferase</fullName>
        <ecNumber evidence="3">2.1.1.176</ecNumber>
    </recommendedName>
    <alternativeName>
        <fullName evidence="10">16S rRNA m5C967 methyltransferase</fullName>
    </alternativeName>
    <alternativeName>
        <fullName evidence="11">rRNA (cytosine-C(5)-)-methyltransferase RsmB</fullName>
    </alternativeName>
</protein>
<dbReference type="InterPro" id="IPR035926">
    <property type="entry name" value="NusB-like_sf"/>
</dbReference>
<evidence type="ECO:0000256" key="12">
    <source>
        <dbReference type="ARBA" id="ARBA00047283"/>
    </source>
</evidence>
<keyword evidence="8 13" id="KW-0949">S-adenosyl-L-methionine</keyword>
<comment type="catalytic activity">
    <reaction evidence="12">
        <text>cytidine(967) in 16S rRNA + S-adenosyl-L-methionine = 5-methylcytidine(967) in 16S rRNA + S-adenosyl-L-homocysteine + H(+)</text>
        <dbReference type="Rhea" id="RHEA:42748"/>
        <dbReference type="Rhea" id="RHEA-COMP:10219"/>
        <dbReference type="Rhea" id="RHEA-COMP:10220"/>
        <dbReference type="ChEBI" id="CHEBI:15378"/>
        <dbReference type="ChEBI" id="CHEBI:57856"/>
        <dbReference type="ChEBI" id="CHEBI:59789"/>
        <dbReference type="ChEBI" id="CHEBI:74483"/>
        <dbReference type="ChEBI" id="CHEBI:82748"/>
        <dbReference type="EC" id="2.1.1.176"/>
    </reaction>
</comment>
<gene>
    <name evidence="15" type="primary">rsmB</name>
    <name evidence="15" type="ORF">P5G51_011490</name>
</gene>
<dbReference type="EC" id="2.1.1.176" evidence="3"/>
<dbReference type="GO" id="GO:0032259">
    <property type="term" value="P:methylation"/>
    <property type="evidence" value="ECO:0007669"/>
    <property type="project" value="UniProtKB-KW"/>
</dbReference>
<evidence type="ECO:0000256" key="2">
    <source>
        <dbReference type="ARBA" id="ARBA00004496"/>
    </source>
</evidence>
<dbReference type="Proteomes" id="UP001228376">
    <property type="component" value="Unassembled WGS sequence"/>
</dbReference>
<evidence type="ECO:0000256" key="4">
    <source>
        <dbReference type="ARBA" id="ARBA00022490"/>
    </source>
</evidence>
<evidence type="ECO:0000256" key="13">
    <source>
        <dbReference type="PROSITE-ProRule" id="PRU01023"/>
    </source>
</evidence>
<keyword evidence="9 13" id="KW-0694">RNA-binding</keyword>
<dbReference type="Pfam" id="PF01029">
    <property type="entry name" value="NusB"/>
    <property type="match status" value="1"/>
</dbReference>
<feature type="binding site" evidence="13">
    <location>
        <begin position="261"/>
        <end position="267"/>
    </location>
    <ligand>
        <name>S-adenosyl-L-methionine</name>
        <dbReference type="ChEBI" id="CHEBI:59789"/>
    </ligand>
</feature>
<evidence type="ECO:0000256" key="3">
    <source>
        <dbReference type="ARBA" id="ARBA00012140"/>
    </source>
</evidence>
<keyword evidence="5" id="KW-0698">rRNA processing</keyword>
<dbReference type="EMBL" id="JAROCA020000001">
    <property type="protein sequence ID" value="MDY0405928.1"/>
    <property type="molecule type" value="Genomic_DNA"/>
</dbReference>
<dbReference type="PROSITE" id="PS51686">
    <property type="entry name" value="SAM_MT_RSMB_NOP"/>
    <property type="match status" value="1"/>
</dbReference>
<dbReference type="InterPro" id="IPR023267">
    <property type="entry name" value="RCMT"/>
</dbReference>
<dbReference type="PRINTS" id="PR02008">
    <property type="entry name" value="RCMTFAMILY"/>
</dbReference>